<evidence type="ECO:0000313" key="7">
    <source>
        <dbReference type="Proteomes" id="UP000053791"/>
    </source>
</evidence>
<comment type="caution">
    <text evidence="6">The sequence shown here is derived from an EMBL/GenBank/DDBJ whole genome shotgun (WGS) entry which is preliminary data.</text>
</comment>
<dbReference type="PRINTS" id="PR00723">
    <property type="entry name" value="SUBTILISIN"/>
</dbReference>
<protein>
    <recommendedName>
        <fullName evidence="5">Peptidase S8/S53 domain-containing protein</fullName>
    </recommendedName>
</protein>
<dbReference type="InterPro" id="IPR000209">
    <property type="entry name" value="Peptidase_S8/S53_dom"/>
</dbReference>
<evidence type="ECO:0000256" key="2">
    <source>
        <dbReference type="ARBA" id="ARBA00022801"/>
    </source>
</evidence>
<dbReference type="Gene3D" id="2.60.120.1290">
    <property type="match status" value="1"/>
</dbReference>
<feature type="domain" description="Peptidase S8/S53" evidence="5">
    <location>
        <begin position="591"/>
        <end position="685"/>
    </location>
</feature>
<dbReference type="Gene3D" id="3.40.50.200">
    <property type="entry name" value="Peptidase S8/S53 domain"/>
    <property type="match status" value="1"/>
</dbReference>
<dbReference type="OrthoDB" id="8010691at2"/>
<feature type="region of interest" description="Disordered" evidence="4">
    <location>
        <begin position="678"/>
        <end position="704"/>
    </location>
</feature>
<evidence type="ECO:0000259" key="5">
    <source>
        <dbReference type="Pfam" id="PF00082"/>
    </source>
</evidence>
<keyword evidence="1" id="KW-0645">Protease</keyword>
<dbReference type="InterPro" id="IPR036852">
    <property type="entry name" value="Peptidase_S8/S53_dom_sf"/>
</dbReference>
<organism evidence="6 7">
    <name type="scientific">Ruegeria marisrubri</name>
    <dbReference type="NCBI Taxonomy" id="1685379"/>
    <lineage>
        <taxon>Bacteria</taxon>
        <taxon>Pseudomonadati</taxon>
        <taxon>Pseudomonadota</taxon>
        <taxon>Alphaproteobacteria</taxon>
        <taxon>Rhodobacterales</taxon>
        <taxon>Roseobacteraceae</taxon>
        <taxon>Ruegeria</taxon>
    </lineage>
</organism>
<dbReference type="EMBL" id="LQBQ01000038">
    <property type="protein sequence ID" value="KUJ73434.1"/>
    <property type="molecule type" value="Genomic_DNA"/>
</dbReference>
<dbReference type="AlphaFoldDB" id="A0A0X3TCC5"/>
<name>A0A0X3TCC5_9RHOB</name>
<sequence length="718" mass="77333">MSFDWIKMGPDELVRDAELEFRVNMMKRFTAANLGFVKGNDGLHGDALRARIDRDYDALWWMAVVEVSRNEDTDRNRTINELLDLADAQDLLENVIVPGEYSEAIRANEPQAFVTFFVQRKYIERANKSDGEAALGVLSMSVTGPVTPDVPSPIGAPLEPGTKPVKVGPETVLVAVIDYGIAIGHDLFRREGPTGELDVSRVAFFWDMDGVPSPDAELPSSFGRIWTQNEIEQKLKQNMQNGLLDEAGFYREIGLIDWGRSVLKPCAQRVSHGTHVTGLAAGYPAEDEQGKDRKIIAVQLPGWAVHDPTGDRLDVPLERALDFIAARLGQFKITGTGKKPPIVINFSFGNFAGPHNGRGLIEQVIETALAQMAADFGSPQLMTLPSGNGNLSRCHAEFILTDDEDTERINWQVQPDDLSPSMLQVWMPVLPAVPDGAVSLTLMAPGAAGSATVQAGAAPMQAKLTENNEDLAIISYRPPNDPGEPGLFEVMVVSTGHPLNVGPLAPAGAWHLSFSKPHGIEDLTMNLWVRRDERLPGFPEFGRQSYLVDPRYGRFAEPGGKELDDDPDDHAGPVRRAGTISGYASGDTPAVIAGYVRSTGRMAGYSAGGPTLNDQRPTGPDASAVSDDSDVLGGVLSAGSSSGSRVALNGTSVAAPQVARKAADLMAAAPDQPLTRQDIAQLALDDDPPAPGKPRVRRTGGGRLRLPNLFGKLRWSAQ</sequence>
<gene>
    <name evidence="6" type="ORF">AVO45_15235</name>
</gene>
<dbReference type="Proteomes" id="UP000053791">
    <property type="component" value="Unassembled WGS sequence"/>
</dbReference>
<dbReference type="STRING" id="1685379.AVO45_15235"/>
<accession>A0A0X3TCC5</accession>
<evidence type="ECO:0000256" key="3">
    <source>
        <dbReference type="ARBA" id="ARBA00022825"/>
    </source>
</evidence>
<keyword evidence="2" id="KW-0378">Hydrolase</keyword>
<dbReference type="InterPro" id="IPR022398">
    <property type="entry name" value="Peptidase_S8_His-AS"/>
</dbReference>
<evidence type="ECO:0000313" key="6">
    <source>
        <dbReference type="EMBL" id="KUJ73434.1"/>
    </source>
</evidence>
<feature type="region of interest" description="Disordered" evidence="4">
    <location>
        <begin position="557"/>
        <end position="583"/>
    </location>
</feature>
<keyword evidence="7" id="KW-1185">Reference proteome</keyword>
<proteinExistence type="predicted"/>
<dbReference type="GO" id="GO:0006508">
    <property type="term" value="P:proteolysis"/>
    <property type="evidence" value="ECO:0007669"/>
    <property type="project" value="UniProtKB-KW"/>
</dbReference>
<dbReference type="PROSITE" id="PS00137">
    <property type="entry name" value="SUBTILASE_HIS"/>
    <property type="match status" value="1"/>
</dbReference>
<evidence type="ECO:0000256" key="4">
    <source>
        <dbReference type="SAM" id="MobiDB-lite"/>
    </source>
</evidence>
<evidence type="ECO:0000256" key="1">
    <source>
        <dbReference type="ARBA" id="ARBA00022670"/>
    </source>
</evidence>
<dbReference type="RefSeq" id="WP_068349918.1">
    <property type="nucleotide sequence ID" value="NZ_LQBQ01000038.1"/>
</dbReference>
<reference evidence="6 7" key="1">
    <citation type="submission" date="2015-12" db="EMBL/GenBank/DDBJ databases">
        <authorList>
            <person name="Shamseldin A."/>
            <person name="Moawad H."/>
            <person name="Abd El-Rahim W.M."/>
            <person name="Sadowsky M.J."/>
        </authorList>
    </citation>
    <scope>NUCLEOTIDE SEQUENCE [LARGE SCALE GENOMIC DNA]</scope>
    <source>
        <strain evidence="6 7">ZGT118</strain>
    </source>
</reference>
<feature type="region of interest" description="Disordered" evidence="4">
    <location>
        <begin position="606"/>
        <end position="626"/>
    </location>
</feature>
<keyword evidence="3" id="KW-0720">Serine protease</keyword>
<dbReference type="InterPro" id="IPR015500">
    <property type="entry name" value="Peptidase_S8_subtilisin-rel"/>
</dbReference>
<dbReference type="SUPFAM" id="SSF52743">
    <property type="entry name" value="Subtilisin-like"/>
    <property type="match status" value="1"/>
</dbReference>
<dbReference type="GO" id="GO:0004252">
    <property type="term" value="F:serine-type endopeptidase activity"/>
    <property type="evidence" value="ECO:0007669"/>
    <property type="project" value="InterPro"/>
</dbReference>
<dbReference type="Pfam" id="PF00082">
    <property type="entry name" value="Peptidase_S8"/>
    <property type="match status" value="1"/>
</dbReference>